<evidence type="ECO:0000313" key="1">
    <source>
        <dbReference type="EMBL" id="VDO82714.1"/>
    </source>
</evidence>
<protein>
    <submittedName>
        <fullName evidence="3">Bestrophin homolog</fullName>
    </submittedName>
</protein>
<name>A0A0N4X7F1_HAEPC</name>
<accession>A0A0N4X7F1</accession>
<evidence type="ECO:0000313" key="3">
    <source>
        <dbReference type="WBParaSite" id="HPLM_0002029301-mRNA-1"/>
    </source>
</evidence>
<gene>
    <name evidence="1" type="ORF">HPLM_LOCUS20285</name>
</gene>
<dbReference type="AlphaFoldDB" id="A0A0N4X7F1"/>
<organism evidence="3">
    <name type="scientific">Haemonchus placei</name>
    <name type="common">Barber's pole worm</name>
    <dbReference type="NCBI Taxonomy" id="6290"/>
    <lineage>
        <taxon>Eukaryota</taxon>
        <taxon>Metazoa</taxon>
        <taxon>Ecdysozoa</taxon>
        <taxon>Nematoda</taxon>
        <taxon>Chromadorea</taxon>
        <taxon>Rhabditida</taxon>
        <taxon>Rhabditina</taxon>
        <taxon>Rhabditomorpha</taxon>
        <taxon>Strongyloidea</taxon>
        <taxon>Trichostrongylidae</taxon>
        <taxon>Haemonchus</taxon>
    </lineage>
</organism>
<dbReference type="OrthoDB" id="5849338at2759"/>
<dbReference type="WBParaSite" id="HPLM_0002029301-mRNA-1">
    <property type="protein sequence ID" value="HPLM_0002029301-mRNA-1"/>
    <property type="gene ID" value="HPLM_0002029301"/>
</dbReference>
<evidence type="ECO:0000313" key="2">
    <source>
        <dbReference type="Proteomes" id="UP000268014"/>
    </source>
</evidence>
<keyword evidence="2" id="KW-1185">Reference proteome</keyword>
<dbReference type="Proteomes" id="UP000268014">
    <property type="component" value="Unassembled WGS sequence"/>
</dbReference>
<dbReference type="EMBL" id="UZAF01022047">
    <property type="protein sequence ID" value="VDO82714.1"/>
    <property type="molecule type" value="Genomic_DNA"/>
</dbReference>
<sequence>MVSRYPPKWDETINPFFKTQVPLHSFITDNISLLLKVWRGMAWVTDGIEDEEEETRSSDKMEQGIDSYGTMAVKKLSVIPEASSFHIETVGILFNMSFYNHFLPLQPSIVSGSSIRSQ</sequence>
<proteinExistence type="predicted"/>
<reference evidence="1 2" key="2">
    <citation type="submission" date="2018-11" db="EMBL/GenBank/DDBJ databases">
        <authorList>
            <consortium name="Pathogen Informatics"/>
        </authorList>
    </citation>
    <scope>NUCLEOTIDE SEQUENCE [LARGE SCALE GENOMIC DNA]</scope>
    <source>
        <strain evidence="1 2">MHpl1</strain>
    </source>
</reference>
<reference evidence="3" key="1">
    <citation type="submission" date="2017-02" db="UniProtKB">
        <authorList>
            <consortium name="WormBaseParasite"/>
        </authorList>
    </citation>
    <scope>IDENTIFICATION</scope>
</reference>